<keyword evidence="2" id="KW-1185">Reference proteome</keyword>
<reference evidence="1" key="1">
    <citation type="submission" date="2023-07" db="EMBL/GenBank/DDBJ databases">
        <title>The genome sequence of Rhodocytophaga aerolata KACC 12507.</title>
        <authorList>
            <person name="Zhang X."/>
        </authorList>
    </citation>
    <scope>NUCLEOTIDE SEQUENCE</scope>
    <source>
        <strain evidence="1">KACC 12507</strain>
    </source>
</reference>
<accession>A0ABT8RD80</accession>
<dbReference type="RefSeq" id="WP_302040836.1">
    <property type="nucleotide sequence ID" value="NZ_JAUKPO010000024.1"/>
</dbReference>
<gene>
    <name evidence="1" type="ORF">Q0590_27390</name>
</gene>
<proteinExistence type="predicted"/>
<evidence type="ECO:0000313" key="2">
    <source>
        <dbReference type="Proteomes" id="UP001168528"/>
    </source>
</evidence>
<dbReference type="EMBL" id="JAUKPO010000024">
    <property type="protein sequence ID" value="MDO1450035.1"/>
    <property type="molecule type" value="Genomic_DNA"/>
</dbReference>
<sequence>MNSHKEFDSIPKTQINNPKFPVEELFGIWTTDSDGPHADFRLDSNSFYVVDYDANGGMSYILKEDSLIIFFNEFTSKNKLLKVDKDSLILGSEDGITRNIR</sequence>
<comment type="caution">
    <text evidence="1">The sequence shown here is derived from an EMBL/GenBank/DDBJ whole genome shotgun (WGS) entry which is preliminary data.</text>
</comment>
<evidence type="ECO:0000313" key="1">
    <source>
        <dbReference type="EMBL" id="MDO1450035.1"/>
    </source>
</evidence>
<protein>
    <submittedName>
        <fullName evidence="1">Uncharacterized protein</fullName>
    </submittedName>
</protein>
<organism evidence="1 2">
    <name type="scientific">Rhodocytophaga aerolata</name>
    <dbReference type="NCBI Taxonomy" id="455078"/>
    <lineage>
        <taxon>Bacteria</taxon>
        <taxon>Pseudomonadati</taxon>
        <taxon>Bacteroidota</taxon>
        <taxon>Cytophagia</taxon>
        <taxon>Cytophagales</taxon>
        <taxon>Rhodocytophagaceae</taxon>
        <taxon>Rhodocytophaga</taxon>
    </lineage>
</organism>
<dbReference type="Proteomes" id="UP001168528">
    <property type="component" value="Unassembled WGS sequence"/>
</dbReference>
<name>A0ABT8RD80_9BACT</name>